<evidence type="ECO:0000313" key="4">
    <source>
        <dbReference type="Proteomes" id="UP000501753"/>
    </source>
</evidence>
<dbReference type="OrthoDB" id="3517562at2"/>
<dbReference type="RefSeq" id="WP_127182129.1">
    <property type="nucleotide sequence ID" value="NZ_CP029078.1"/>
</dbReference>
<evidence type="ECO:0008006" key="5">
    <source>
        <dbReference type="Google" id="ProtNLM"/>
    </source>
</evidence>
<reference evidence="1 3" key="2">
    <citation type="submission" date="2018-12" db="EMBL/GenBank/DDBJ databases">
        <title>Streptomyces griseoviridis F1-27 complete genome.</title>
        <authorList>
            <person name="Mariita R.M."/>
            <person name="Sello J.K."/>
        </authorList>
    </citation>
    <scope>NUCLEOTIDE SEQUENCE [LARGE SCALE GENOMIC DNA]</scope>
    <source>
        <strain evidence="1 3">F1-27</strain>
    </source>
</reference>
<evidence type="ECO:0000313" key="3">
    <source>
        <dbReference type="Proteomes" id="UP000271291"/>
    </source>
</evidence>
<dbReference type="Proteomes" id="UP000501753">
    <property type="component" value="Chromosome"/>
</dbReference>
<evidence type="ECO:0000313" key="2">
    <source>
        <dbReference type="EMBL" id="QCN83796.1"/>
    </source>
</evidence>
<dbReference type="Proteomes" id="UP000271291">
    <property type="component" value="Chromosome"/>
</dbReference>
<accession>A0A3Q9KU64</accession>
<dbReference type="AlphaFoldDB" id="A0A3Q9KU64"/>
<proteinExistence type="predicted"/>
<reference evidence="2 4" key="1">
    <citation type="submission" date="2018-04" db="EMBL/GenBank/DDBJ databases">
        <title>Complete genome sequences of Streptomyces griseoviridis K61 and characterization of antagonistic properties of biological control agents.</title>
        <authorList>
            <person name="Mariita R.M."/>
            <person name="Sello J.K."/>
        </authorList>
    </citation>
    <scope>NUCLEOTIDE SEQUENCE [LARGE SCALE GENOMIC DNA]</scope>
    <source>
        <strain evidence="2 4">K61</strain>
    </source>
</reference>
<sequence length="276" mass="29801">MSARDGARTRVGCSVDADGRITFDIRPGAGRLLVRLRPRKGEPERVRHVLDTEPGDDGGARAVLGLDPVLAEGRWDVYVLRGPDAGRERVYPAARDLRALVDGRLRDREVPLAVRVPYVTKDGRLAVRAWLRPGHAEAADLGVTESATTFAARLHGAEVGPGATALLRRRGGGPTRTAEVRAADDHRSFSFTVAHRELTADGAGVWDVFVRPAREAPLIRLARLLDDVADRKSVFVYPATPVGGLMVRPYYTVDNDLSVSVTPRPAGEDAPAVTPS</sequence>
<dbReference type="EMBL" id="CP029078">
    <property type="protein sequence ID" value="QCN83796.1"/>
    <property type="molecule type" value="Genomic_DNA"/>
</dbReference>
<name>A0A3Q9KU64_STRGD</name>
<protein>
    <recommendedName>
        <fullName evidence="5">Transferase</fullName>
    </recommendedName>
</protein>
<keyword evidence="4" id="KW-1185">Reference proteome</keyword>
<gene>
    <name evidence="2" type="ORF">DDJ31_01465</name>
    <name evidence="1" type="ORF">ELQ87_37775</name>
</gene>
<dbReference type="EMBL" id="CP034687">
    <property type="protein sequence ID" value="AZS89359.1"/>
    <property type="molecule type" value="Genomic_DNA"/>
</dbReference>
<organism evidence="1 3">
    <name type="scientific">Streptomyces griseoviridis</name>
    <dbReference type="NCBI Taxonomy" id="45398"/>
    <lineage>
        <taxon>Bacteria</taxon>
        <taxon>Bacillati</taxon>
        <taxon>Actinomycetota</taxon>
        <taxon>Actinomycetes</taxon>
        <taxon>Kitasatosporales</taxon>
        <taxon>Streptomycetaceae</taxon>
        <taxon>Streptomyces</taxon>
    </lineage>
</organism>
<evidence type="ECO:0000313" key="1">
    <source>
        <dbReference type="EMBL" id="AZS89359.1"/>
    </source>
</evidence>
<dbReference type="KEGG" id="sgd:ELQ87_37775"/>